<evidence type="ECO:0000256" key="1">
    <source>
        <dbReference type="SAM" id="SignalP"/>
    </source>
</evidence>
<sequence>MKGATVVLLLAIVGIAFAVDAQSGDEPKTRDARFLGLFGLGYGYGGYGGYYGGYSGYGGYGYPYGYGGYGGTF</sequence>
<feature type="signal peptide" evidence="1">
    <location>
        <begin position="1"/>
        <end position="18"/>
    </location>
</feature>
<gene>
    <name evidence="2" type="ORF">ODALV1_LOCUS27801</name>
</gene>
<proteinExistence type="predicted"/>
<reference evidence="2 3" key="1">
    <citation type="submission" date="2024-08" db="EMBL/GenBank/DDBJ databases">
        <authorList>
            <person name="Cucini C."/>
            <person name="Frati F."/>
        </authorList>
    </citation>
    <scope>NUCLEOTIDE SEQUENCE [LARGE SCALE GENOMIC DNA]</scope>
</reference>
<dbReference type="EMBL" id="CAXLJM020000125">
    <property type="protein sequence ID" value="CAL8139358.1"/>
    <property type="molecule type" value="Genomic_DNA"/>
</dbReference>
<evidence type="ECO:0000313" key="3">
    <source>
        <dbReference type="Proteomes" id="UP001642540"/>
    </source>
</evidence>
<comment type="caution">
    <text evidence="2">The sequence shown here is derived from an EMBL/GenBank/DDBJ whole genome shotgun (WGS) entry which is preliminary data.</text>
</comment>
<organism evidence="2 3">
    <name type="scientific">Orchesella dallaii</name>
    <dbReference type="NCBI Taxonomy" id="48710"/>
    <lineage>
        <taxon>Eukaryota</taxon>
        <taxon>Metazoa</taxon>
        <taxon>Ecdysozoa</taxon>
        <taxon>Arthropoda</taxon>
        <taxon>Hexapoda</taxon>
        <taxon>Collembola</taxon>
        <taxon>Entomobryomorpha</taxon>
        <taxon>Entomobryoidea</taxon>
        <taxon>Orchesellidae</taxon>
        <taxon>Orchesellinae</taxon>
        <taxon>Orchesella</taxon>
    </lineage>
</organism>
<keyword evidence="1" id="KW-0732">Signal</keyword>
<protein>
    <submittedName>
        <fullName evidence="2">Uncharacterized protein</fullName>
    </submittedName>
</protein>
<name>A0ABP1RYS6_9HEXA</name>
<keyword evidence="3" id="KW-1185">Reference proteome</keyword>
<evidence type="ECO:0000313" key="2">
    <source>
        <dbReference type="EMBL" id="CAL8139358.1"/>
    </source>
</evidence>
<feature type="chain" id="PRO_5046184840" evidence="1">
    <location>
        <begin position="19"/>
        <end position="73"/>
    </location>
</feature>
<dbReference type="Proteomes" id="UP001642540">
    <property type="component" value="Unassembled WGS sequence"/>
</dbReference>
<accession>A0ABP1RYS6</accession>